<dbReference type="HAMAP" id="MF_01877">
    <property type="entry name" value="16SrRNA_methyltr_I"/>
    <property type="match status" value="1"/>
</dbReference>
<dbReference type="AlphaFoldDB" id="A0A2P6MDM9"/>
<dbReference type="InterPro" id="IPR035996">
    <property type="entry name" value="4pyrrol_Methylase_sf"/>
</dbReference>
<reference evidence="9 10" key="1">
    <citation type="submission" date="2018-03" db="EMBL/GenBank/DDBJ databases">
        <title>Bacillus urumqiensis sp. nov., a moderately haloalkaliphilic bacterium isolated from a salt lake.</title>
        <authorList>
            <person name="Zhao B."/>
            <person name="Liao Z."/>
        </authorList>
    </citation>
    <scope>NUCLEOTIDE SEQUENCE [LARGE SCALE GENOMIC DNA]</scope>
    <source>
        <strain evidence="9 10">BZ-SZ-XJ18</strain>
    </source>
</reference>
<dbReference type="SUPFAM" id="SSF53790">
    <property type="entry name" value="Tetrapyrrole methylase"/>
    <property type="match status" value="1"/>
</dbReference>
<gene>
    <name evidence="6 9" type="primary">rsmI</name>
    <name evidence="9" type="ORF">C6I21_14900</name>
</gene>
<dbReference type="InterPro" id="IPR000878">
    <property type="entry name" value="4pyrrol_Mease"/>
</dbReference>
<dbReference type="PROSITE" id="PS01296">
    <property type="entry name" value="RSMI"/>
    <property type="match status" value="1"/>
</dbReference>
<dbReference type="RefSeq" id="WP_105960274.1">
    <property type="nucleotide sequence ID" value="NZ_PVNS01000017.1"/>
</dbReference>
<organism evidence="9 10">
    <name type="scientific">Alkalicoccus urumqiensis</name>
    <name type="common">Bacillus urumqiensis</name>
    <dbReference type="NCBI Taxonomy" id="1548213"/>
    <lineage>
        <taxon>Bacteria</taxon>
        <taxon>Bacillati</taxon>
        <taxon>Bacillota</taxon>
        <taxon>Bacilli</taxon>
        <taxon>Bacillales</taxon>
        <taxon>Bacillaceae</taxon>
        <taxon>Alkalicoccus</taxon>
    </lineage>
</organism>
<dbReference type="InterPro" id="IPR014776">
    <property type="entry name" value="4pyrrole_Mease_sub2"/>
</dbReference>
<evidence type="ECO:0000256" key="4">
    <source>
        <dbReference type="ARBA" id="ARBA00022679"/>
    </source>
</evidence>
<evidence type="ECO:0000256" key="1">
    <source>
        <dbReference type="ARBA" id="ARBA00022490"/>
    </source>
</evidence>
<dbReference type="Gene3D" id="3.40.1010.10">
    <property type="entry name" value="Cobalt-precorrin-4 Transmethylase, Domain 1"/>
    <property type="match status" value="1"/>
</dbReference>
<feature type="domain" description="RsmI HTH" evidence="8">
    <location>
        <begin position="263"/>
        <end position="288"/>
    </location>
</feature>
<dbReference type="Pfam" id="PF23016">
    <property type="entry name" value="RsmI_C"/>
    <property type="match status" value="1"/>
</dbReference>
<accession>A0A2P6MDM9</accession>
<keyword evidence="3 6" id="KW-0489">Methyltransferase</keyword>
<comment type="similarity">
    <text evidence="6">Belongs to the methyltransferase superfamily. RsmI family.</text>
</comment>
<feature type="domain" description="Tetrapyrrole methylase" evidence="7">
    <location>
        <begin position="14"/>
        <end position="214"/>
    </location>
</feature>
<sequence length="295" mass="32572">MHEQQSYRGEERGMLTLVPTPIGNLEDMTYRAVSVLQAADVIAAEDTRHTKKLCHAFEIQTPLISYHEHNMHTRGPELLERIRSGEHVALVSDAGTPAISDPGARLTQEAKAEQLTVTALPGANAALTALTASGLPTEAFLFAGFVSRQKKKRIEELEQWKPVQATLLFYESPHRVAAFLQAALEVYGTRRAVIAREMTKQYETIISGTIEELAAWSGDTEIRGECVVLIEGADDETAASLEPSAWWEELTPAAHAAHYVEKEGMKPKDAVKLAAKERGVPKRDVYQAYHVDTDD</sequence>
<protein>
    <recommendedName>
        <fullName evidence="6">Ribosomal RNA small subunit methyltransferase I</fullName>
        <ecNumber evidence="6">2.1.1.198</ecNumber>
    </recommendedName>
    <alternativeName>
        <fullName evidence="6">16S rRNA 2'-O-ribose C1402 methyltransferase</fullName>
    </alternativeName>
    <alternativeName>
        <fullName evidence="6">rRNA (cytidine-2'-O-)-methyltransferase RsmI</fullName>
    </alternativeName>
</protein>
<dbReference type="Gene3D" id="3.30.950.10">
    <property type="entry name" value="Methyltransferase, Cobalt-precorrin-4 Transmethylase, Domain 2"/>
    <property type="match status" value="1"/>
</dbReference>
<name>A0A2P6MDM9_ALKUR</name>
<comment type="function">
    <text evidence="6">Catalyzes the 2'-O-methylation of the ribose of cytidine 1402 (C1402) in 16S rRNA.</text>
</comment>
<dbReference type="Pfam" id="PF00590">
    <property type="entry name" value="TP_methylase"/>
    <property type="match status" value="1"/>
</dbReference>
<dbReference type="InterPro" id="IPR018063">
    <property type="entry name" value="SAM_MeTrfase_RsmI_CS"/>
</dbReference>
<keyword evidence="1 6" id="KW-0963">Cytoplasm</keyword>
<dbReference type="FunFam" id="3.40.1010.10:FF:000007">
    <property type="entry name" value="Ribosomal RNA small subunit methyltransferase I"/>
    <property type="match status" value="1"/>
</dbReference>
<keyword evidence="5 6" id="KW-0949">S-adenosyl-L-methionine</keyword>
<comment type="subcellular location">
    <subcellularLocation>
        <location evidence="6">Cytoplasm</location>
    </subcellularLocation>
</comment>
<dbReference type="EMBL" id="PVNS01000017">
    <property type="protein sequence ID" value="PRO64382.1"/>
    <property type="molecule type" value="Genomic_DNA"/>
</dbReference>
<dbReference type="NCBIfam" id="TIGR00096">
    <property type="entry name" value="16S rRNA (cytidine(1402)-2'-O)-methyltransferase"/>
    <property type="match status" value="1"/>
</dbReference>
<dbReference type="PIRSF" id="PIRSF005917">
    <property type="entry name" value="MTase_YraL"/>
    <property type="match status" value="1"/>
</dbReference>
<proteinExistence type="inferred from homology"/>
<evidence type="ECO:0000256" key="3">
    <source>
        <dbReference type="ARBA" id="ARBA00022603"/>
    </source>
</evidence>
<keyword evidence="10" id="KW-1185">Reference proteome</keyword>
<dbReference type="PANTHER" id="PTHR46111:SF1">
    <property type="entry name" value="RIBOSOMAL RNA SMALL SUBUNIT METHYLTRANSFERASE I"/>
    <property type="match status" value="1"/>
</dbReference>
<dbReference type="PANTHER" id="PTHR46111">
    <property type="entry name" value="RIBOSOMAL RNA SMALL SUBUNIT METHYLTRANSFERASE I"/>
    <property type="match status" value="1"/>
</dbReference>
<comment type="catalytic activity">
    <reaction evidence="6">
        <text>cytidine(1402) in 16S rRNA + S-adenosyl-L-methionine = 2'-O-methylcytidine(1402) in 16S rRNA + S-adenosyl-L-homocysteine + H(+)</text>
        <dbReference type="Rhea" id="RHEA:42924"/>
        <dbReference type="Rhea" id="RHEA-COMP:10285"/>
        <dbReference type="Rhea" id="RHEA-COMP:10286"/>
        <dbReference type="ChEBI" id="CHEBI:15378"/>
        <dbReference type="ChEBI" id="CHEBI:57856"/>
        <dbReference type="ChEBI" id="CHEBI:59789"/>
        <dbReference type="ChEBI" id="CHEBI:74495"/>
        <dbReference type="ChEBI" id="CHEBI:82748"/>
        <dbReference type="EC" id="2.1.1.198"/>
    </reaction>
</comment>
<keyword evidence="2 6" id="KW-0698">rRNA processing</keyword>
<dbReference type="GO" id="GO:0070677">
    <property type="term" value="F:rRNA (cytosine-2'-O-)-methyltransferase activity"/>
    <property type="evidence" value="ECO:0007669"/>
    <property type="project" value="UniProtKB-UniRule"/>
</dbReference>
<dbReference type="CDD" id="cd11648">
    <property type="entry name" value="RsmI"/>
    <property type="match status" value="1"/>
</dbReference>
<evidence type="ECO:0000313" key="10">
    <source>
        <dbReference type="Proteomes" id="UP000243650"/>
    </source>
</evidence>
<dbReference type="InterPro" id="IPR014777">
    <property type="entry name" value="4pyrrole_Mease_sub1"/>
</dbReference>
<evidence type="ECO:0000259" key="8">
    <source>
        <dbReference type="Pfam" id="PF23016"/>
    </source>
</evidence>
<evidence type="ECO:0000259" key="7">
    <source>
        <dbReference type="Pfam" id="PF00590"/>
    </source>
</evidence>
<evidence type="ECO:0000256" key="5">
    <source>
        <dbReference type="ARBA" id="ARBA00022691"/>
    </source>
</evidence>
<comment type="caution">
    <text evidence="9">The sequence shown here is derived from an EMBL/GenBank/DDBJ whole genome shotgun (WGS) entry which is preliminary data.</text>
</comment>
<dbReference type="OrthoDB" id="9809084at2"/>
<evidence type="ECO:0000256" key="6">
    <source>
        <dbReference type="HAMAP-Rule" id="MF_01877"/>
    </source>
</evidence>
<dbReference type="EC" id="2.1.1.198" evidence="6"/>
<dbReference type="InterPro" id="IPR053910">
    <property type="entry name" value="RsmI_HTH"/>
</dbReference>
<dbReference type="Proteomes" id="UP000243650">
    <property type="component" value="Unassembled WGS sequence"/>
</dbReference>
<dbReference type="FunFam" id="3.30.950.10:FF:000002">
    <property type="entry name" value="Ribosomal RNA small subunit methyltransferase I"/>
    <property type="match status" value="1"/>
</dbReference>
<dbReference type="InterPro" id="IPR008189">
    <property type="entry name" value="rRNA_ssu_MeTfrase_I"/>
</dbReference>
<dbReference type="GO" id="GO:0005737">
    <property type="term" value="C:cytoplasm"/>
    <property type="evidence" value="ECO:0007669"/>
    <property type="project" value="UniProtKB-SubCell"/>
</dbReference>
<evidence type="ECO:0000313" key="9">
    <source>
        <dbReference type="EMBL" id="PRO64382.1"/>
    </source>
</evidence>
<evidence type="ECO:0000256" key="2">
    <source>
        <dbReference type="ARBA" id="ARBA00022552"/>
    </source>
</evidence>
<keyword evidence="4 6" id="KW-0808">Transferase</keyword>